<dbReference type="Proteomes" id="UP001396334">
    <property type="component" value="Unassembled WGS sequence"/>
</dbReference>
<proteinExistence type="predicted"/>
<protein>
    <submittedName>
        <fullName evidence="1">Uncharacterized protein</fullName>
    </submittedName>
</protein>
<name>A0ABR2T6N4_9ROSI</name>
<accession>A0ABR2T6N4</accession>
<keyword evidence="2" id="KW-1185">Reference proteome</keyword>
<reference evidence="1 2" key="1">
    <citation type="journal article" date="2024" name="G3 (Bethesda)">
        <title>Genome assembly of Hibiscus sabdariffa L. provides insights into metabolisms of medicinal natural products.</title>
        <authorList>
            <person name="Kim T."/>
        </authorList>
    </citation>
    <scope>NUCLEOTIDE SEQUENCE [LARGE SCALE GENOMIC DNA]</scope>
    <source>
        <strain evidence="1">TK-2024</strain>
        <tissue evidence="1">Old leaves</tissue>
    </source>
</reference>
<gene>
    <name evidence="1" type="ORF">V6N11_018188</name>
</gene>
<dbReference type="EMBL" id="JBBPBN010000008">
    <property type="protein sequence ID" value="KAK9033151.1"/>
    <property type="molecule type" value="Genomic_DNA"/>
</dbReference>
<evidence type="ECO:0000313" key="2">
    <source>
        <dbReference type="Proteomes" id="UP001396334"/>
    </source>
</evidence>
<comment type="caution">
    <text evidence="1">The sequence shown here is derived from an EMBL/GenBank/DDBJ whole genome shotgun (WGS) entry which is preliminary data.</text>
</comment>
<evidence type="ECO:0000313" key="1">
    <source>
        <dbReference type="EMBL" id="KAK9033151.1"/>
    </source>
</evidence>
<sequence length="101" mass="11239">MVVVSLGENDNRENIPPFSSKNPTLVLTKSLSSINIKRRLRTPLQGITNLILPQICSTPIQSDSTSKALVSQAKRQKKRVENDLGSVRNKTCLVYKSGNFR</sequence>
<organism evidence="1 2">
    <name type="scientific">Hibiscus sabdariffa</name>
    <name type="common">roselle</name>
    <dbReference type="NCBI Taxonomy" id="183260"/>
    <lineage>
        <taxon>Eukaryota</taxon>
        <taxon>Viridiplantae</taxon>
        <taxon>Streptophyta</taxon>
        <taxon>Embryophyta</taxon>
        <taxon>Tracheophyta</taxon>
        <taxon>Spermatophyta</taxon>
        <taxon>Magnoliopsida</taxon>
        <taxon>eudicotyledons</taxon>
        <taxon>Gunneridae</taxon>
        <taxon>Pentapetalae</taxon>
        <taxon>rosids</taxon>
        <taxon>malvids</taxon>
        <taxon>Malvales</taxon>
        <taxon>Malvaceae</taxon>
        <taxon>Malvoideae</taxon>
        <taxon>Hibiscus</taxon>
    </lineage>
</organism>